<evidence type="ECO:0000256" key="1">
    <source>
        <dbReference type="ARBA" id="ARBA00004123"/>
    </source>
</evidence>
<dbReference type="Gene3D" id="2.40.128.320">
    <property type="entry name" value="Protein HRI1, N-terminal domain"/>
    <property type="match status" value="1"/>
</dbReference>
<gene>
    <name evidence="7" type="ORF">VC83_07330</name>
</gene>
<dbReference type="CDD" id="cd11692">
    <property type="entry name" value="HRI1_N_like"/>
    <property type="match status" value="1"/>
</dbReference>
<evidence type="ECO:0000256" key="4">
    <source>
        <dbReference type="ARBA" id="ARBA00017063"/>
    </source>
</evidence>
<dbReference type="RefSeq" id="XP_024321804.1">
    <property type="nucleotide sequence ID" value="XM_024470905.1"/>
</dbReference>
<dbReference type="OrthoDB" id="4045395at2759"/>
<dbReference type="GeneID" id="36290378"/>
<dbReference type="eggNOG" id="ENOG502S8GG">
    <property type="taxonomic scope" value="Eukaryota"/>
</dbReference>
<evidence type="ECO:0000313" key="7">
    <source>
        <dbReference type="EMBL" id="OAF56510.1"/>
    </source>
</evidence>
<comment type="subcellular location">
    <subcellularLocation>
        <location evidence="2">Cytoplasm</location>
    </subcellularLocation>
    <subcellularLocation>
        <location evidence="1">Nucleus</location>
    </subcellularLocation>
</comment>
<reference evidence="7" key="1">
    <citation type="submission" date="2016-03" db="EMBL/GenBank/DDBJ databases">
        <title>Updated assembly of Pseudogymnoascus destructans, the fungus causing white-nose syndrome of bats.</title>
        <authorList>
            <person name="Palmer J.M."/>
            <person name="Drees K.P."/>
            <person name="Foster J.T."/>
            <person name="Lindner D.L."/>
        </authorList>
    </citation>
    <scope>NUCLEOTIDE SEQUENCE [LARGE SCALE GENOMIC DNA]</scope>
    <source>
        <strain evidence="7">20631-21</strain>
    </source>
</reference>
<dbReference type="AlphaFoldDB" id="A0A177A4H4"/>
<name>A0A177A4H4_9PEZI</name>
<dbReference type="GO" id="GO:0005737">
    <property type="term" value="C:cytoplasm"/>
    <property type="evidence" value="ECO:0007669"/>
    <property type="project" value="UniProtKB-SubCell"/>
</dbReference>
<accession>A0A177A4H4</accession>
<dbReference type="VEuPathDB" id="FungiDB:GMDG_07776"/>
<keyword evidence="6" id="KW-0539">Nucleus</keyword>
<dbReference type="CDD" id="cd11693">
    <property type="entry name" value="HRI1_C_like"/>
    <property type="match status" value="1"/>
</dbReference>
<dbReference type="EMBL" id="KV441403">
    <property type="protein sequence ID" value="OAF56510.1"/>
    <property type="molecule type" value="Genomic_DNA"/>
</dbReference>
<dbReference type="Gene3D" id="2.40.128.310">
    <property type="entry name" value="Protein HRI1, C-terminal domain"/>
    <property type="match status" value="1"/>
</dbReference>
<dbReference type="InterPro" id="IPR038744">
    <property type="entry name" value="Hri1_N"/>
</dbReference>
<evidence type="ECO:0000256" key="5">
    <source>
        <dbReference type="ARBA" id="ARBA00022490"/>
    </source>
</evidence>
<comment type="similarity">
    <text evidence="3">Belongs to the HRI1 family.</text>
</comment>
<protein>
    <recommendedName>
        <fullName evidence="4">Protein HRI1</fullName>
    </recommendedName>
</protein>
<dbReference type="Proteomes" id="UP000077154">
    <property type="component" value="Unassembled WGS sequence"/>
</dbReference>
<organism evidence="7">
    <name type="scientific">Pseudogymnoascus destructans</name>
    <dbReference type="NCBI Taxonomy" id="655981"/>
    <lineage>
        <taxon>Eukaryota</taxon>
        <taxon>Fungi</taxon>
        <taxon>Dikarya</taxon>
        <taxon>Ascomycota</taxon>
        <taxon>Pezizomycotina</taxon>
        <taxon>Leotiomycetes</taxon>
        <taxon>Thelebolales</taxon>
        <taxon>Thelebolaceae</taxon>
        <taxon>Pseudogymnoascus</taxon>
    </lineage>
</organism>
<evidence type="ECO:0000256" key="3">
    <source>
        <dbReference type="ARBA" id="ARBA00005229"/>
    </source>
</evidence>
<evidence type="ECO:0000256" key="6">
    <source>
        <dbReference type="ARBA" id="ARBA00023242"/>
    </source>
</evidence>
<keyword evidence="5" id="KW-0963">Cytoplasm</keyword>
<evidence type="ECO:0000256" key="2">
    <source>
        <dbReference type="ARBA" id="ARBA00004496"/>
    </source>
</evidence>
<dbReference type="InterPro" id="IPR031818">
    <property type="entry name" value="Hri1"/>
</dbReference>
<proteinExistence type="inferred from homology"/>
<dbReference type="Pfam" id="PF16815">
    <property type="entry name" value="HRI1"/>
    <property type="match status" value="1"/>
</dbReference>
<sequence length="243" mass="27000">MANEPSISIRKSIRWGDDAVIEDTSTLVLTTGPRRYVDLRVYLPEKPEVGLPNADDVPALDRLEWGFAGQSKGTPAEWDGPRLVTPAHGTWTHWVDSQKPDGYEDNGFMYDQHDGLTWEKGVMEYPKTGKLTPYEEVWEDFAPAKDAAGNMIAVTLVYTETGNSAKGMVIRVGDWIQGILRDAAGSITVERWHYETASKATEGWKRVVRIGSGELPCQRLFALDNSATVEGSGWTILKDDDVL</sequence>
<dbReference type="InterPro" id="IPR043047">
    <property type="entry name" value="Hri1_N_sf"/>
</dbReference>
<dbReference type="GO" id="GO:0005634">
    <property type="term" value="C:nucleus"/>
    <property type="evidence" value="ECO:0007669"/>
    <property type="project" value="UniProtKB-SubCell"/>
</dbReference>